<accession>A0A9D4ZCF4</accession>
<dbReference type="InterPro" id="IPR032799">
    <property type="entry name" value="TAXi_C"/>
</dbReference>
<evidence type="ECO:0000259" key="4">
    <source>
        <dbReference type="PROSITE" id="PS51767"/>
    </source>
</evidence>
<name>A0A9D4ZCF4_ADICA</name>
<protein>
    <recommendedName>
        <fullName evidence="4">Peptidase A1 domain-containing protein</fullName>
    </recommendedName>
</protein>
<gene>
    <name evidence="5" type="ORF">GOP47_0018069</name>
</gene>
<keyword evidence="6" id="KW-1185">Reference proteome</keyword>
<dbReference type="GO" id="GO:0006508">
    <property type="term" value="P:proteolysis"/>
    <property type="evidence" value="ECO:0007669"/>
    <property type="project" value="UniProtKB-KW"/>
</dbReference>
<evidence type="ECO:0000256" key="1">
    <source>
        <dbReference type="ARBA" id="ARBA00007447"/>
    </source>
</evidence>
<dbReference type="OrthoDB" id="1899619at2759"/>
<feature type="domain" description="Peptidase A1" evidence="4">
    <location>
        <begin position="30"/>
        <end position="397"/>
    </location>
</feature>
<evidence type="ECO:0000313" key="6">
    <source>
        <dbReference type="Proteomes" id="UP000886520"/>
    </source>
</evidence>
<comment type="similarity">
    <text evidence="1">Belongs to the peptidase A1 family.</text>
</comment>
<reference evidence="5" key="1">
    <citation type="submission" date="2021-01" db="EMBL/GenBank/DDBJ databases">
        <title>Adiantum capillus-veneris genome.</title>
        <authorList>
            <person name="Fang Y."/>
            <person name="Liao Q."/>
        </authorList>
    </citation>
    <scope>NUCLEOTIDE SEQUENCE</scope>
    <source>
        <strain evidence="5">H3</strain>
        <tissue evidence="5">Leaf</tissue>
    </source>
</reference>
<dbReference type="InterPro" id="IPR051708">
    <property type="entry name" value="Plant_Aspart_Prot_A1"/>
</dbReference>
<dbReference type="PANTHER" id="PTHR47967">
    <property type="entry name" value="OS07G0603500 PROTEIN-RELATED"/>
    <property type="match status" value="1"/>
</dbReference>
<keyword evidence="2" id="KW-0645">Protease</keyword>
<evidence type="ECO:0000256" key="2">
    <source>
        <dbReference type="ARBA" id="ARBA00022670"/>
    </source>
</evidence>
<organism evidence="5 6">
    <name type="scientific">Adiantum capillus-veneris</name>
    <name type="common">Maidenhair fern</name>
    <dbReference type="NCBI Taxonomy" id="13818"/>
    <lineage>
        <taxon>Eukaryota</taxon>
        <taxon>Viridiplantae</taxon>
        <taxon>Streptophyta</taxon>
        <taxon>Embryophyta</taxon>
        <taxon>Tracheophyta</taxon>
        <taxon>Polypodiopsida</taxon>
        <taxon>Polypodiidae</taxon>
        <taxon>Polypodiales</taxon>
        <taxon>Pteridineae</taxon>
        <taxon>Pteridaceae</taxon>
        <taxon>Vittarioideae</taxon>
        <taxon>Adiantum</taxon>
    </lineage>
</organism>
<dbReference type="PROSITE" id="PS51767">
    <property type="entry name" value="PEPTIDASE_A1"/>
    <property type="match status" value="1"/>
</dbReference>
<dbReference type="InterPro" id="IPR033121">
    <property type="entry name" value="PEPTIDASE_A1"/>
</dbReference>
<dbReference type="Proteomes" id="UP000886520">
    <property type="component" value="Chromosome 17"/>
</dbReference>
<dbReference type="EMBL" id="JABFUD020000017">
    <property type="protein sequence ID" value="KAI5067541.1"/>
    <property type="molecule type" value="Genomic_DNA"/>
</dbReference>
<evidence type="ECO:0000313" key="5">
    <source>
        <dbReference type="EMBL" id="KAI5067541.1"/>
    </source>
</evidence>
<evidence type="ECO:0000256" key="3">
    <source>
        <dbReference type="ARBA" id="ARBA00022801"/>
    </source>
</evidence>
<dbReference type="Pfam" id="PF14541">
    <property type="entry name" value="TAXi_C"/>
    <property type="match status" value="1"/>
</dbReference>
<dbReference type="GO" id="GO:0008233">
    <property type="term" value="F:peptidase activity"/>
    <property type="evidence" value="ECO:0007669"/>
    <property type="project" value="UniProtKB-KW"/>
</dbReference>
<proteinExistence type="inferred from homology"/>
<dbReference type="InterPro" id="IPR032861">
    <property type="entry name" value="TAXi_N"/>
</dbReference>
<dbReference type="InterPro" id="IPR021109">
    <property type="entry name" value="Peptidase_aspartic_dom_sf"/>
</dbReference>
<keyword evidence="3" id="KW-0378">Hydrolase</keyword>
<dbReference type="AlphaFoldDB" id="A0A9D4ZCF4"/>
<sequence length="401" mass="43926">MAPLGLGSLSFCRLLKVTTGYFHSGAQAEYYVELSAGLDSNSQPVLLIVDTGSHFTWMQCKPCNPCYPQSSPVFNPGKSPNYTPQAPGSTSCNILQSTGYGTGTDGGTCNYGLSYADGSSSQGQLAFDNFYFGDYYTTHVALSYQLPFGCGFSNVNPVPTVTSGVLGLADELSLSWPEYWGSAFGYNPSFTFCFAPIFSQPNSGWIIFAEGATTPTQGVPVYSTTPILDQGNDGMTYMDVVDFVVDTQLVGIPMGVFDIDPSDGSGGVILDSGSMISQMLEDAYDPFKEAWKNAMVPILGEPDNSDTPGPPGFELCWDYPNDVQLPDMGFVFRDQQVFYLSAKAKTLIYYSNSGRRRMCFPFQYKDRDSNPAMYWGSLNLHNHRIIFDKTNSLVSWQYNCC</sequence>
<dbReference type="Gene3D" id="2.40.70.10">
    <property type="entry name" value="Acid Proteases"/>
    <property type="match status" value="2"/>
</dbReference>
<comment type="caution">
    <text evidence="5">The sequence shown here is derived from an EMBL/GenBank/DDBJ whole genome shotgun (WGS) entry which is preliminary data.</text>
</comment>
<dbReference type="SUPFAM" id="SSF50630">
    <property type="entry name" value="Acid proteases"/>
    <property type="match status" value="1"/>
</dbReference>
<dbReference type="Pfam" id="PF14543">
    <property type="entry name" value="TAXi_N"/>
    <property type="match status" value="1"/>
</dbReference>